<feature type="region of interest" description="Disordered" evidence="1">
    <location>
        <begin position="1"/>
        <end position="129"/>
    </location>
</feature>
<protein>
    <submittedName>
        <fullName evidence="2">Uncharacterized protein</fullName>
    </submittedName>
</protein>
<dbReference type="OrthoDB" id="3359339at2759"/>
<feature type="compositionally biased region" description="Polar residues" evidence="1">
    <location>
        <begin position="1"/>
        <end position="14"/>
    </location>
</feature>
<accession>A0A6A5TFT6</accession>
<evidence type="ECO:0000256" key="1">
    <source>
        <dbReference type="SAM" id="MobiDB-lite"/>
    </source>
</evidence>
<reference evidence="2" key="1">
    <citation type="journal article" date="2020" name="Stud. Mycol.">
        <title>101 Dothideomycetes genomes: a test case for predicting lifestyles and emergence of pathogens.</title>
        <authorList>
            <person name="Haridas S."/>
            <person name="Albert R."/>
            <person name="Binder M."/>
            <person name="Bloem J."/>
            <person name="Labutti K."/>
            <person name="Salamov A."/>
            <person name="Andreopoulos B."/>
            <person name="Baker S."/>
            <person name="Barry K."/>
            <person name="Bills G."/>
            <person name="Bluhm B."/>
            <person name="Cannon C."/>
            <person name="Castanera R."/>
            <person name="Culley D."/>
            <person name="Daum C."/>
            <person name="Ezra D."/>
            <person name="Gonzalez J."/>
            <person name="Henrissat B."/>
            <person name="Kuo A."/>
            <person name="Liang C."/>
            <person name="Lipzen A."/>
            <person name="Lutzoni F."/>
            <person name="Magnuson J."/>
            <person name="Mondo S."/>
            <person name="Nolan M."/>
            <person name="Ohm R."/>
            <person name="Pangilinan J."/>
            <person name="Park H.-J."/>
            <person name="Ramirez L."/>
            <person name="Alfaro M."/>
            <person name="Sun H."/>
            <person name="Tritt A."/>
            <person name="Yoshinaga Y."/>
            <person name="Zwiers L.-H."/>
            <person name="Turgeon B."/>
            <person name="Goodwin S."/>
            <person name="Spatafora J."/>
            <person name="Crous P."/>
            <person name="Grigoriev I."/>
        </authorList>
    </citation>
    <scope>NUCLEOTIDE SEQUENCE</scope>
    <source>
        <strain evidence="2">CBS 675.92</strain>
    </source>
</reference>
<feature type="compositionally biased region" description="Basic and acidic residues" evidence="1">
    <location>
        <begin position="96"/>
        <end position="129"/>
    </location>
</feature>
<organism evidence="2 3">
    <name type="scientific">Byssothecium circinans</name>
    <dbReference type="NCBI Taxonomy" id="147558"/>
    <lineage>
        <taxon>Eukaryota</taxon>
        <taxon>Fungi</taxon>
        <taxon>Dikarya</taxon>
        <taxon>Ascomycota</taxon>
        <taxon>Pezizomycotina</taxon>
        <taxon>Dothideomycetes</taxon>
        <taxon>Pleosporomycetidae</taxon>
        <taxon>Pleosporales</taxon>
        <taxon>Massarineae</taxon>
        <taxon>Massarinaceae</taxon>
        <taxon>Byssothecium</taxon>
    </lineage>
</organism>
<feature type="compositionally biased region" description="Basic and acidic residues" evidence="1">
    <location>
        <begin position="16"/>
        <end position="56"/>
    </location>
</feature>
<keyword evidence="3" id="KW-1185">Reference proteome</keyword>
<gene>
    <name evidence="2" type="ORF">CC80DRAFT_496706</name>
</gene>
<dbReference type="EMBL" id="ML977024">
    <property type="protein sequence ID" value="KAF1950639.1"/>
    <property type="molecule type" value="Genomic_DNA"/>
</dbReference>
<evidence type="ECO:0000313" key="2">
    <source>
        <dbReference type="EMBL" id="KAF1950639.1"/>
    </source>
</evidence>
<dbReference type="Proteomes" id="UP000800035">
    <property type="component" value="Unassembled WGS sequence"/>
</dbReference>
<dbReference type="AlphaFoldDB" id="A0A6A5TFT6"/>
<sequence>MSAEYQNADLNTLAKQAERDLHSQAAKQGHEVSDSARGAHEASDSTKESGVDEAATRKFPGASVIYGSAASGAGDNREIPESEGGGVNPVTGQPYKARDFEGVGGPEEKGRLYREEKGGNDDVRDNIRQ</sequence>
<proteinExistence type="predicted"/>
<evidence type="ECO:0000313" key="3">
    <source>
        <dbReference type="Proteomes" id="UP000800035"/>
    </source>
</evidence>
<name>A0A6A5TFT6_9PLEO</name>